<protein>
    <submittedName>
        <fullName evidence="4">Hydantoinase/oxoprolinase family protein</fullName>
    </submittedName>
</protein>
<organism evidence="4">
    <name type="scientific">Caldilineaceae bacterium SB0664_bin_27</name>
    <dbReference type="NCBI Taxonomy" id="2605260"/>
    <lineage>
        <taxon>Bacteria</taxon>
        <taxon>Bacillati</taxon>
        <taxon>Chloroflexota</taxon>
        <taxon>Caldilineae</taxon>
        <taxon>Caldilineales</taxon>
        <taxon>Caldilineaceae</taxon>
    </lineage>
</organism>
<gene>
    <name evidence="4" type="ORF">F4Y42_15345</name>
</gene>
<dbReference type="Pfam" id="PF05378">
    <property type="entry name" value="Hydant_A_N"/>
    <property type="match status" value="1"/>
</dbReference>
<evidence type="ECO:0000259" key="2">
    <source>
        <dbReference type="Pfam" id="PF05378"/>
    </source>
</evidence>
<proteinExistence type="predicted"/>
<evidence type="ECO:0000313" key="4">
    <source>
        <dbReference type="EMBL" id="MXY94813.1"/>
    </source>
</evidence>
<dbReference type="GO" id="GO:0017168">
    <property type="term" value="F:5-oxoprolinase (ATP-hydrolyzing) activity"/>
    <property type="evidence" value="ECO:0007669"/>
    <property type="project" value="TreeGrafter"/>
</dbReference>
<accession>A0A6B0YVX0</accession>
<dbReference type="PANTHER" id="PTHR11365:SF23">
    <property type="entry name" value="HYPOTHETICAL 5-OXOPROLINASE (EUROFUNG)-RELATED"/>
    <property type="match status" value="1"/>
</dbReference>
<feature type="domain" description="Hydantoinase A/oxoprolinase" evidence="1">
    <location>
        <begin position="314"/>
        <end position="524"/>
    </location>
</feature>
<dbReference type="InterPro" id="IPR045079">
    <property type="entry name" value="Oxoprolinase-like"/>
</dbReference>
<dbReference type="InterPro" id="IPR002821">
    <property type="entry name" value="Hydantoinase_A"/>
</dbReference>
<feature type="domain" description="Hydantoinase A/oxoprolinase" evidence="1">
    <location>
        <begin position="202"/>
        <end position="292"/>
    </location>
</feature>
<feature type="domain" description="Acetophenone carboxylase-like C-terminal" evidence="3">
    <location>
        <begin position="541"/>
        <end position="714"/>
    </location>
</feature>
<dbReference type="Pfam" id="PF01968">
    <property type="entry name" value="Hydantoinase_A"/>
    <property type="match status" value="2"/>
</dbReference>
<dbReference type="GO" id="GO:0006749">
    <property type="term" value="P:glutathione metabolic process"/>
    <property type="evidence" value="ECO:0007669"/>
    <property type="project" value="TreeGrafter"/>
</dbReference>
<evidence type="ECO:0000259" key="1">
    <source>
        <dbReference type="Pfam" id="PF01968"/>
    </source>
</evidence>
<feature type="domain" description="Hydantoinase/oxoprolinase N-terminal" evidence="2">
    <location>
        <begin position="6"/>
        <end position="181"/>
    </location>
</feature>
<reference evidence="4" key="1">
    <citation type="submission" date="2019-09" db="EMBL/GenBank/DDBJ databases">
        <title>Characterisation of the sponge microbiome using genome-centric metagenomics.</title>
        <authorList>
            <person name="Engelberts J.P."/>
            <person name="Robbins S.J."/>
            <person name="De Goeij J.M."/>
            <person name="Aranda M."/>
            <person name="Bell S.C."/>
            <person name="Webster N.S."/>
        </authorList>
    </citation>
    <scope>NUCLEOTIDE SEQUENCE</scope>
    <source>
        <strain evidence="4">SB0664_bin_27</strain>
    </source>
</reference>
<dbReference type="GO" id="GO:0005829">
    <property type="term" value="C:cytosol"/>
    <property type="evidence" value="ECO:0007669"/>
    <property type="project" value="TreeGrafter"/>
</dbReference>
<dbReference type="InterPro" id="IPR008040">
    <property type="entry name" value="Hydant_A_N"/>
</dbReference>
<comment type="caution">
    <text evidence="4">The sequence shown here is derived from an EMBL/GenBank/DDBJ whole genome shotgun (WGS) entry which is preliminary data.</text>
</comment>
<dbReference type="AlphaFoldDB" id="A0A6B0YVX0"/>
<dbReference type="PANTHER" id="PTHR11365">
    <property type="entry name" value="5-OXOPROLINASE RELATED"/>
    <property type="match status" value="1"/>
</dbReference>
<dbReference type="Pfam" id="PF19278">
    <property type="entry name" value="Hydant_A_C"/>
    <property type="match status" value="1"/>
</dbReference>
<name>A0A6B0YVX0_9CHLR</name>
<sequence length="723" mass="75628">MPTTLVGIDVGGTFTDFVLLQDGRLQVHKEATTPEDQSRAILAGLTHLGIVSAADAPVDAELVHGTTIATNALLERRGARTALLTTAGFVDVIEIGRQNRPHLYALHQERPHPLVDADLRFEAVERLDVNGNILTPLDEDALALTVAEINAAAPQSLALCFLHSFRNPQHERRAAQILRRACPDLVVSLSSDILPEYREYERTATTVINAYLLPLVGSYLEHLTDALAEAAGERPQNTDQQRASLPIRVMQSNGGAIGASQAAREPARLVLSGPAGGVVGAFRIAQLAGVEDMPPAAVQNSPLTTGQESGRQAPRIITFDMGGTSTDVALCPGRVPRTTESEVAGLPLRLPVIDIHTVGAGGGSLARVDAGGGLRVGPESAGAVPGPVCYARGGQQPTVTDANLVLGRLDAGQFLGGSGAMELDVSAAEEALAGLGALLGGLSVHESALGVIQVANARMERALRRVSVERGFDPRTFTLVPFGGAGPLHACDLADALGIPRILLPPSPGVLSALGLLIADVVHESSQALLIEAGSLAQEPAPLQELSAALEERVKAVLAAEGVDAPALEASMDLRYRGQSYELSVPLDLPAPDSAQASAAVQRSIEAFHAAHDARYGYAMRSETVESVAVRLRGTGPGAALSLPQEPLGHPDPEAARVAAKRVWFGPNGSSPTVCYDRLLLRPGNRLDGPAIVFQFDTTTVVAPGWSASVDERHNLLLARAGS</sequence>
<dbReference type="InterPro" id="IPR049517">
    <property type="entry name" value="ACX-like_C"/>
</dbReference>
<dbReference type="EMBL" id="VXRG01000127">
    <property type="protein sequence ID" value="MXY94813.1"/>
    <property type="molecule type" value="Genomic_DNA"/>
</dbReference>
<evidence type="ECO:0000259" key="3">
    <source>
        <dbReference type="Pfam" id="PF19278"/>
    </source>
</evidence>